<gene>
    <name evidence="1" type="ORF">LCGC14_0901870</name>
</gene>
<proteinExistence type="predicted"/>
<accession>A0A0F9S343</accession>
<organism evidence="1">
    <name type="scientific">marine sediment metagenome</name>
    <dbReference type="NCBI Taxonomy" id="412755"/>
    <lineage>
        <taxon>unclassified sequences</taxon>
        <taxon>metagenomes</taxon>
        <taxon>ecological metagenomes</taxon>
    </lineage>
</organism>
<dbReference type="AlphaFoldDB" id="A0A0F9S343"/>
<sequence>MLMIEASNRKQIKQCAESEAVTHVMINMPTYLEKRGGAWVKKIKILPSAAKRLRGDQELVIRISGIPRYLGKGIGWDQVAPLDWRHWEGIQRRMCELVESVESVHSYASICLNAEVGGDARDKQGLDDLQDVGAITGAYLDWFDAGYFNYAIPARLGNTETAVRRQADVICKIAAPLTGQIVPCYWLDRVRHAQPGEIIQLIADRGRTYNTAVAIGDWLGAFPPADRWPVYIGPRVMDLHAILRRLR</sequence>
<name>A0A0F9S343_9ZZZZ</name>
<reference evidence="1" key="1">
    <citation type="journal article" date="2015" name="Nature">
        <title>Complex archaea that bridge the gap between prokaryotes and eukaryotes.</title>
        <authorList>
            <person name="Spang A."/>
            <person name="Saw J.H."/>
            <person name="Jorgensen S.L."/>
            <person name="Zaremba-Niedzwiedzka K."/>
            <person name="Martijn J."/>
            <person name="Lind A.E."/>
            <person name="van Eijk R."/>
            <person name="Schleper C."/>
            <person name="Guy L."/>
            <person name="Ettema T.J."/>
        </authorList>
    </citation>
    <scope>NUCLEOTIDE SEQUENCE</scope>
</reference>
<evidence type="ECO:0000313" key="1">
    <source>
        <dbReference type="EMBL" id="KKN23753.1"/>
    </source>
</evidence>
<dbReference type="EMBL" id="LAZR01002943">
    <property type="protein sequence ID" value="KKN23753.1"/>
    <property type="molecule type" value="Genomic_DNA"/>
</dbReference>
<protein>
    <submittedName>
        <fullName evidence="1">Uncharacterized protein</fullName>
    </submittedName>
</protein>
<comment type="caution">
    <text evidence="1">The sequence shown here is derived from an EMBL/GenBank/DDBJ whole genome shotgun (WGS) entry which is preliminary data.</text>
</comment>